<evidence type="ECO:0000313" key="3">
    <source>
        <dbReference type="Proteomes" id="UP001151760"/>
    </source>
</evidence>
<accession>A0ABQ4YG59</accession>
<evidence type="ECO:0008006" key="4">
    <source>
        <dbReference type="Google" id="ProtNLM"/>
    </source>
</evidence>
<evidence type="ECO:0000313" key="2">
    <source>
        <dbReference type="EMBL" id="GJS76530.1"/>
    </source>
</evidence>
<dbReference type="EMBL" id="BQNB010010382">
    <property type="protein sequence ID" value="GJS76530.1"/>
    <property type="molecule type" value="Genomic_DNA"/>
</dbReference>
<protein>
    <recommendedName>
        <fullName evidence="4">Reverse transcriptase Ty1/copia-type domain-containing protein</fullName>
    </recommendedName>
</protein>
<sequence>MEEIFDQMSGEVDQNTVDKQCAEIVKKNFLIENENLIANCLSNQLLYNVENTLLDLELRYIFLVNTNEDLKAQLEGNLKVATRSSVKTKVLAPGMYLRIARICDWPCPKVSIKEIYGSHIPLPICNYEKARVNTSTEASGSKPRSNTKNNRILPAKSVNNKKVEDHPRSNKSDLDKSGTDIPLVYDSGCSKHMTGNRSKLKNFMEKFIGIYNKRTRRIMETIHVTFDEMHQTMAPVRISSGPEPIMMTPGQLNSGLAPLPILATTYIPPIYKDLEILFQPIYAPIVSTNTSVSTTITQDAPSTSHLLSFSQVHPPVFPQGVAVGPTIKDTSITQADLHPLVNPVVGEPSSAQLNSGDSNQDFKMAVIETAGSSHAKMKFTNLINLKYGKFSTVAQIYVIVARIEAIEYSVPMLKPSKFDIYQLDVKTAFRMVFFKEEVFVSVSQKD</sequence>
<proteinExistence type="predicted"/>
<feature type="compositionally biased region" description="Polar residues" evidence="1">
    <location>
        <begin position="135"/>
        <end position="150"/>
    </location>
</feature>
<reference evidence="2" key="1">
    <citation type="journal article" date="2022" name="Int. J. Mol. Sci.">
        <title>Draft Genome of Tanacetum Coccineum: Genomic Comparison of Closely Related Tanacetum-Family Plants.</title>
        <authorList>
            <person name="Yamashiro T."/>
            <person name="Shiraishi A."/>
            <person name="Nakayama K."/>
            <person name="Satake H."/>
        </authorList>
    </citation>
    <scope>NUCLEOTIDE SEQUENCE</scope>
</reference>
<comment type="caution">
    <text evidence="2">The sequence shown here is derived from an EMBL/GenBank/DDBJ whole genome shotgun (WGS) entry which is preliminary data.</text>
</comment>
<organism evidence="2 3">
    <name type="scientific">Tanacetum coccineum</name>
    <dbReference type="NCBI Taxonomy" id="301880"/>
    <lineage>
        <taxon>Eukaryota</taxon>
        <taxon>Viridiplantae</taxon>
        <taxon>Streptophyta</taxon>
        <taxon>Embryophyta</taxon>
        <taxon>Tracheophyta</taxon>
        <taxon>Spermatophyta</taxon>
        <taxon>Magnoliopsida</taxon>
        <taxon>eudicotyledons</taxon>
        <taxon>Gunneridae</taxon>
        <taxon>Pentapetalae</taxon>
        <taxon>asterids</taxon>
        <taxon>campanulids</taxon>
        <taxon>Asterales</taxon>
        <taxon>Asteraceae</taxon>
        <taxon>Asteroideae</taxon>
        <taxon>Anthemideae</taxon>
        <taxon>Anthemidinae</taxon>
        <taxon>Tanacetum</taxon>
    </lineage>
</organism>
<gene>
    <name evidence="2" type="ORF">Tco_0726411</name>
</gene>
<keyword evidence="3" id="KW-1185">Reference proteome</keyword>
<name>A0ABQ4YG59_9ASTR</name>
<feature type="compositionally biased region" description="Basic and acidic residues" evidence="1">
    <location>
        <begin position="161"/>
        <end position="177"/>
    </location>
</feature>
<reference evidence="2" key="2">
    <citation type="submission" date="2022-01" db="EMBL/GenBank/DDBJ databases">
        <authorList>
            <person name="Yamashiro T."/>
            <person name="Shiraishi A."/>
            <person name="Satake H."/>
            <person name="Nakayama K."/>
        </authorList>
    </citation>
    <scope>NUCLEOTIDE SEQUENCE</scope>
</reference>
<feature type="region of interest" description="Disordered" evidence="1">
    <location>
        <begin position="135"/>
        <end position="177"/>
    </location>
</feature>
<dbReference type="Proteomes" id="UP001151760">
    <property type="component" value="Unassembled WGS sequence"/>
</dbReference>
<evidence type="ECO:0000256" key="1">
    <source>
        <dbReference type="SAM" id="MobiDB-lite"/>
    </source>
</evidence>